<dbReference type="AlphaFoldDB" id="A0AB36R881"/>
<dbReference type="Proteomes" id="UP000216215">
    <property type="component" value="Unassembled WGS sequence"/>
</dbReference>
<evidence type="ECO:0000259" key="1">
    <source>
        <dbReference type="Pfam" id="PF00535"/>
    </source>
</evidence>
<evidence type="ECO:0000313" key="2">
    <source>
        <dbReference type="EMBL" id="PAQ00858.1"/>
    </source>
</evidence>
<protein>
    <recommendedName>
        <fullName evidence="1">Glycosyltransferase 2-like domain-containing protein</fullName>
    </recommendedName>
</protein>
<evidence type="ECO:0000313" key="3">
    <source>
        <dbReference type="Proteomes" id="UP000216215"/>
    </source>
</evidence>
<dbReference type="InterPro" id="IPR001173">
    <property type="entry name" value="Glyco_trans_2-like"/>
</dbReference>
<accession>A0AB36R881</accession>
<reference evidence="3" key="1">
    <citation type="submission" date="2017-08" db="EMBL/GenBank/DDBJ databases">
        <title>Mesorhizobium wenxinae sp. nov., a novel rhizobial species isolated from root nodules of chickpea (Cicer arietinum L.).</title>
        <authorList>
            <person name="Zhang J."/>
        </authorList>
    </citation>
    <scope>NUCLEOTIDE SEQUENCE [LARGE SCALE GENOMIC DNA]</scope>
    <source>
        <strain evidence="3">USDA 3392</strain>
    </source>
</reference>
<dbReference type="Gene3D" id="3.90.550.10">
    <property type="entry name" value="Spore Coat Polysaccharide Biosynthesis Protein SpsA, Chain A"/>
    <property type="match status" value="1"/>
</dbReference>
<keyword evidence="3" id="KW-1185">Reference proteome</keyword>
<sequence length="318" mass="35282">MLPVSLIIVSDYLTADGDAELRRSLRAYAQDTRGVPAEIVIMLPSGPASESGPTSKNEHASAIEAELAGKAYLCPSVIVATHDSDESSQLKDAALSYCRHDLVAVVEADCLPGPGWLAALNETVEKNPKLDAVSGRTSYGEESMMKRVMSLLDRGFIERRNRLGQIIHASNNGALYRRSVLEQYRFEADHGPFISSHLRQHAMLRDGVAMELAAQAVSIHAYEGLGFIWDVRRNKGYQFARMLLRRKRRFSRLGLAVRAVATSFKENRQTAQAVGNEFCRWTDWPLFWAMMLLVRIPEFAGALAAGDPAAFKASTHYR</sequence>
<feature type="domain" description="Glycosyltransferase 2-like" evidence="1">
    <location>
        <begin position="92"/>
        <end position="184"/>
    </location>
</feature>
<proteinExistence type="predicted"/>
<dbReference type="SUPFAM" id="SSF53448">
    <property type="entry name" value="Nucleotide-diphospho-sugar transferases"/>
    <property type="match status" value="1"/>
</dbReference>
<organism evidence="2 3">
    <name type="scientific">Mesorhizobium mediterraneum</name>
    <dbReference type="NCBI Taxonomy" id="43617"/>
    <lineage>
        <taxon>Bacteria</taxon>
        <taxon>Pseudomonadati</taxon>
        <taxon>Pseudomonadota</taxon>
        <taxon>Alphaproteobacteria</taxon>
        <taxon>Hyphomicrobiales</taxon>
        <taxon>Phyllobacteriaceae</taxon>
        <taxon>Mesorhizobium</taxon>
    </lineage>
</organism>
<gene>
    <name evidence="2" type="ORF">CIT25_18520</name>
</gene>
<dbReference type="InterPro" id="IPR029044">
    <property type="entry name" value="Nucleotide-diphossugar_trans"/>
</dbReference>
<name>A0AB36R881_9HYPH</name>
<comment type="caution">
    <text evidence="2">The sequence shown here is derived from an EMBL/GenBank/DDBJ whole genome shotgun (WGS) entry which is preliminary data.</text>
</comment>
<dbReference type="Pfam" id="PF00535">
    <property type="entry name" value="Glycos_transf_2"/>
    <property type="match status" value="1"/>
</dbReference>
<dbReference type="EMBL" id="NPKI01000020">
    <property type="protein sequence ID" value="PAQ00858.1"/>
    <property type="molecule type" value="Genomic_DNA"/>
</dbReference>